<evidence type="ECO:0008006" key="3">
    <source>
        <dbReference type="Google" id="ProtNLM"/>
    </source>
</evidence>
<name>A0A517PA10_9PLAN</name>
<dbReference type="KEGG" id="acaf:CA12_23020"/>
<proteinExistence type="predicted"/>
<evidence type="ECO:0000313" key="1">
    <source>
        <dbReference type="EMBL" id="QDT16202.1"/>
    </source>
</evidence>
<dbReference type="Pfam" id="PF07394">
    <property type="entry name" value="DUF1501"/>
    <property type="match status" value="1"/>
</dbReference>
<dbReference type="PANTHER" id="PTHR43737:SF1">
    <property type="entry name" value="DUF1501 DOMAIN-CONTAINING PROTEIN"/>
    <property type="match status" value="1"/>
</dbReference>
<keyword evidence="2" id="KW-1185">Reference proteome</keyword>
<dbReference type="Gene3D" id="3.40.720.10">
    <property type="entry name" value="Alkaline Phosphatase, subunit A"/>
    <property type="match status" value="1"/>
</dbReference>
<protein>
    <recommendedName>
        <fullName evidence="3">Sulfatase</fullName>
    </recommendedName>
</protein>
<dbReference type="SUPFAM" id="SSF53649">
    <property type="entry name" value="Alkaline phosphatase-like"/>
    <property type="match status" value="1"/>
</dbReference>
<dbReference type="InterPro" id="IPR017850">
    <property type="entry name" value="Alkaline_phosphatase_core_sf"/>
</dbReference>
<dbReference type="InterPro" id="IPR010869">
    <property type="entry name" value="DUF1501"/>
</dbReference>
<reference evidence="1 2" key="1">
    <citation type="submission" date="2019-02" db="EMBL/GenBank/DDBJ databases">
        <title>Deep-cultivation of Planctomycetes and their phenomic and genomic characterization uncovers novel biology.</title>
        <authorList>
            <person name="Wiegand S."/>
            <person name="Jogler M."/>
            <person name="Boedeker C."/>
            <person name="Pinto D."/>
            <person name="Vollmers J."/>
            <person name="Rivas-Marin E."/>
            <person name="Kohn T."/>
            <person name="Peeters S.H."/>
            <person name="Heuer A."/>
            <person name="Rast P."/>
            <person name="Oberbeckmann S."/>
            <person name="Bunk B."/>
            <person name="Jeske O."/>
            <person name="Meyerdierks A."/>
            <person name="Storesund J.E."/>
            <person name="Kallscheuer N."/>
            <person name="Luecker S."/>
            <person name="Lage O.M."/>
            <person name="Pohl T."/>
            <person name="Merkel B.J."/>
            <person name="Hornburger P."/>
            <person name="Mueller R.-W."/>
            <person name="Bruemmer F."/>
            <person name="Labrenz M."/>
            <person name="Spormann A.M."/>
            <person name="Op den Camp H."/>
            <person name="Overmann J."/>
            <person name="Amann R."/>
            <person name="Jetten M.S.M."/>
            <person name="Mascher T."/>
            <person name="Medema M.H."/>
            <person name="Devos D.P."/>
            <person name="Kaster A.-K."/>
            <person name="Ovreas L."/>
            <person name="Rohde M."/>
            <person name="Galperin M.Y."/>
            <person name="Jogler C."/>
        </authorList>
    </citation>
    <scope>NUCLEOTIDE SEQUENCE [LARGE SCALE GENOMIC DNA]</scope>
    <source>
        <strain evidence="1 2">CA12</strain>
    </source>
</reference>
<dbReference type="InterPro" id="IPR006311">
    <property type="entry name" value="TAT_signal"/>
</dbReference>
<gene>
    <name evidence="1" type="ORF">CA12_23020</name>
</gene>
<dbReference type="EMBL" id="CP036265">
    <property type="protein sequence ID" value="QDT16202.1"/>
    <property type="molecule type" value="Genomic_DNA"/>
</dbReference>
<organism evidence="1 2">
    <name type="scientific">Alienimonas californiensis</name>
    <dbReference type="NCBI Taxonomy" id="2527989"/>
    <lineage>
        <taxon>Bacteria</taxon>
        <taxon>Pseudomonadati</taxon>
        <taxon>Planctomycetota</taxon>
        <taxon>Planctomycetia</taxon>
        <taxon>Planctomycetales</taxon>
        <taxon>Planctomycetaceae</taxon>
        <taxon>Alienimonas</taxon>
    </lineage>
</organism>
<dbReference type="Proteomes" id="UP000318741">
    <property type="component" value="Chromosome"/>
</dbReference>
<dbReference type="RefSeq" id="WP_145359065.1">
    <property type="nucleotide sequence ID" value="NZ_CP036265.1"/>
</dbReference>
<accession>A0A517PA10</accession>
<dbReference type="OrthoDB" id="127333at2"/>
<sequence>MPRPDLGLLTRRQTLCGLGASLGAVALTDLLSREGAAADAVEAAPQPMHPAKAKRVIMLFMEGGPSQADTFDPKPTLNRLHKKESTRTDGLETGERFYVGSPFGFRQAGDNGLWMSDRWEHLAAPDVANELCNYRGLQAESLNHPEALFHMNTGSRLGADPAVGAWANYGLGSLNENLPSYVVMTELAAPQGGAGNWSNGFLPPEYRGTRLRPVGSPILDLDAPPHRSRAHQRRMLDELAALNAGHPAAGEDPRLAARTAGYELAFRMQSDVPEAVDLAAETAETHALYGLDRKETETFGRQCLTARRLIERGVRFVQVFSGGWDSHDYLERGHGSRIASVDKPFAGLIHDLKRRGLLEDTLVVWTGEFGRTPDNNRRGGVYSLGRGHNNKAMTMLLAGGGVRPGVVGATDEFGAEAVECVHPIRDLHVTLLHLLGLDDNRLTYFHAGRHKQLSQFGGEVIRDLLA</sequence>
<evidence type="ECO:0000313" key="2">
    <source>
        <dbReference type="Proteomes" id="UP000318741"/>
    </source>
</evidence>
<dbReference type="AlphaFoldDB" id="A0A517PA10"/>
<dbReference type="PROSITE" id="PS51318">
    <property type="entry name" value="TAT"/>
    <property type="match status" value="1"/>
</dbReference>
<dbReference type="PANTHER" id="PTHR43737">
    <property type="entry name" value="BLL7424 PROTEIN"/>
    <property type="match status" value="1"/>
</dbReference>